<gene>
    <name evidence="1" type="ORF">ABK905_00515</name>
</gene>
<proteinExistence type="predicted"/>
<organism evidence="1">
    <name type="scientific">Acerihabitans sp. KWT182</name>
    <dbReference type="NCBI Taxonomy" id="3157919"/>
    <lineage>
        <taxon>Bacteria</taxon>
        <taxon>Pseudomonadati</taxon>
        <taxon>Pseudomonadota</taxon>
        <taxon>Gammaproteobacteria</taxon>
        <taxon>Enterobacterales</taxon>
        <taxon>Pectobacteriaceae</taxon>
        <taxon>Acerihabitans</taxon>
    </lineage>
</organism>
<sequence length="58" mass="6260">MAKQKVQVVLLSGEQVQAIREIQEQQRQKSGIGVAPTIHEIARGLVDQALAQHGSKAS</sequence>
<evidence type="ECO:0000313" key="1">
    <source>
        <dbReference type="EMBL" id="XBS69907.1"/>
    </source>
</evidence>
<reference evidence="1" key="1">
    <citation type="submission" date="2024-06" db="EMBL/GenBank/DDBJ databases">
        <authorList>
            <person name="Coelho C."/>
            <person name="Bento M."/>
            <person name="Garcia E."/>
            <person name="Camelo A."/>
            <person name="Brandao I."/>
            <person name="Espirito Santo C."/>
            <person name="Trovao J."/>
            <person name="Verissimo A."/>
            <person name="Costa J."/>
            <person name="Tiago I."/>
        </authorList>
    </citation>
    <scope>NUCLEOTIDE SEQUENCE</scope>
    <source>
        <strain evidence="1">KWT182</strain>
    </source>
</reference>
<protein>
    <recommendedName>
        <fullName evidence="2">CopG family transcriptional regulator</fullName>
    </recommendedName>
</protein>
<name>A0AAU7Q9R8_9GAMM</name>
<dbReference type="AlphaFoldDB" id="A0AAU7Q9R8"/>
<accession>A0AAU7Q9R8</accession>
<evidence type="ECO:0008006" key="2">
    <source>
        <dbReference type="Google" id="ProtNLM"/>
    </source>
</evidence>
<dbReference type="EMBL" id="CP157947">
    <property type="protein sequence ID" value="XBS69907.1"/>
    <property type="molecule type" value="Genomic_DNA"/>
</dbReference>